<dbReference type="PIRSF" id="PIRSF019239">
    <property type="entry name" value="MrpE"/>
    <property type="match status" value="1"/>
</dbReference>
<comment type="caution">
    <text evidence="8">The sequence shown here is derived from an EMBL/GenBank/DDBJ whole genome shotgun (WGS) entry which is preliminary data.</text>
</comment>
<name>A0A2T4IFY9_9RHOO</name>
<dbReference type="PANTHER" id="PTHR34584:SF1">
    <property type="entry name" value="NA(+)_H(+) ANTIPORTER SUBUNIT E1"/>
    <property type="match status" value="1"/>
</dbReference>
<protein>
    <submittedName>
        <fullName evidence="8">Na+/H+ antiporter subunit E</fullName>
    </submittedName>
</protein>
<comment type="similarity">
    <text evidence="2">Belongs to the CPA3 antiporters (TC 2.A.63) subunit E family.</text>
</comment>
<feature type="transmembrane region" description="Helical" evidence="7">
    <location>
        <begin position="16"/>
        <end position="34"/>
    </location>
</feature>
<reference evidence="8 9" key="1">
    <citation type="submission" date="2018-03" db="EMBL/GenBank/DDBJ databases">
        <authorList>
            <person name="Keele B.F."/>
        </authorList>
    </citation>
    <scope>NUCLEOTIDE SEQUENCE [LARGE SCALE GENOMIC DNA]</scope>
    <source>
        <strain evidence="8 9">D20</strain>
    </source>
</reference>
<dbReference type="GO" id="GO:0005886">
    <property type="term" value="C:plasma membrane"/>
    <property type="evidence" value="ECO:0007669"/>
    <property type="project" value="UniProtKB-SubCell"/>
</dbReference>
<evidence type="ECO:0000313" key="8">
    <source>
        <dbReference type="EMBL" id="PTD96616.1"/>
    </source>
</evidence>
<evidence type="ECO:0000256" key="7">
    <source>
        <dbReference type="SAM" id="Phobius"/>
    </source>
</evidence>
<evidence type="ECO:0000256" key="4">
    <source>
        <dbReference type="ARBA" id="ARBA00022692"/>
    </source>
</evidence>
<evidence type="ECO:0000256" key="2">
    <source>
        <dbReference type="ARBA" id="ARBA00006228"/>
    </source>
</evidence>
<evidence type="ECO:0000256" key="3">
    <source>
        <dbReference type="ARBA" id="ARBA00022475"/>
    </source>
</evidence>
<keyword evidence="6 7" id="KW-0472">Membrane</keyword>
<accession>A0A2T4IFY9</accession>
<keyword evidence="3" id="KW-1003">Cell membrane</keyword>
<evidence type="ECO:0000256" key="1">
    <source>
        <dbReference type="ARBA" id="ARBA00004651"/>
    </source>
</evidence>
<dbReference type="GO" id="GO:0008324">
    <property type="term" value="F:monoatomic cation transmembrane transporter activity"/>
    <property type="evidence" value="ECO:0007669"/>
    <property type="project" value="InterPro"/>
</dbReference>
<evidence type="ECO:0000256" key="6">
    <source>
        <dbReference type="ARBA" id="ARBA00023136"/>
    </source>
</evidence>
<keyword evidence="9" id="KW-1185">Reference proteome</keyword>
<dbReference type="Pfam" id="PF01899">
    <property type="entry name" value="MNHE"/>
    <property type="match status" value="1"/>
</dbReference>
<dbReference type="AlphaFoldDB" id="A0A2T4IFY9"/>
<gene>
    <name evidence="8" type="ORF">C8261_07315</name>
</gene>
<organism evidence="8 9">
    <name type="scientific">Pseudothauera lacus</name>
    <dbReference type="NCBI Taxonomy" id="2136175"/>
    <lineage>
        <taxon>Bacteria</taxon>
        <taxon>Pseudomonadati</taxon>
        <taxon>Pseudomonadota</taxon>
        <taxon>Betaproteobacteria</taxon>
        <taxon>Rhodocyclales</taxon>
        <taxon>Zoogloeaceae</taxon>
        <taxon>Pseudothauera</taxon>
    </lineage>
</organism>
<dbReference type="OrthoDB" id="9807187at2"/>
<sequence length="174" mass="19322">MADKAEIDKRSFLQRWLPHPLLTVVLIALWMLLLNSFSAGGLVMGALLGVVIPIITSNFWPERPPVKAYGKAVSYMALVAWDVVVANIEVARLILFRPVDQLNVRWVTVPLELRSPEAITVLAGTITMTPGTVSCDLSADGRSLLVHCLDAPDAEEAVRQMKERYESRLKEIFP</sequence>
<evidence type="ECO:0000313" key="9">
    <source>
        <dbReference type="Proteomes" id="UP000241193"/>
    </source>
</evidence>
<dbReference type="EMBL" id="PZKC01000005">
    <property type="protein sequence ID" value="PTD96616.1"/>
    <property type="molecule type" value="Genomic_DNA"/>
</dbReference>
<keyword evidence="5 7" id="KW-1133">Transmembrane helix</keyword>
<comment type="subcellular location">
    <subcellularLocation>
        <location evidence="1">Cell membrane</location>
        <topology evidence="1">Multi-pass membrane protein</topology>
    </subcellularLocation>
</comment>
<proteinExistence type="inferred from homology"/>
<evidence type="ECO:0000256" key="5">
    <source>
        <dbReference type="ARBA" id="ARBA00022989"/>
    </source>
</evidence>
<dbReference type="NCBIfam" id="NF006518">
    <property type="entry name" value="PRK08965.1-2"/>
    <property type="match status" value="1"/>
</dbReference>
<dbReference type="InterPro" id="IPR002758">
    <property type="entry name" value="Cation_antiport_E"/>
</dbReference>
<reference evidence="8 9" key="2">
    <citation type="submission" date="2018-04" db="EMBL/GenBank/DDBJ databases">
        <title>Thauera lacus sp. nov., isolated from an saline lake in Inner Mongolia, China.</title>
        <authorList>
            <person name="Liang Q.-Y."/>
        </authorList>
    </citation>
    <scope>NUCLEOTIDE SEQUENCE [LARGE SCALE GENOMIC DNA]</scope>
    <source>
        <strain evidence="8 9">D20</strain>
    </source>
</reference>
<dbReference type="Proteomes" id="UP000241193">
    <property type="component" value="Unassembled WGS sequence"/>
</dbReference>
<keyword evidence="4 7" id="KW-0812">Transmembrane</keyword>
<feature type="transmembrane region" description="Helical" evidence="7">
    <location>
        <begin position="41"/>
        <end position="60"/>
    </location>
</feature>
<dbReference type="PANTHER" id="PTHR34584">
    <property type="entry name" value="NA(+)/H(+) ANTIPORTER SUBUNIT E1"/>
    <property type="match status" value="1"/>
</dbReference>
<dbReference type="RefSeq" id="WP_107493017.1">
    <property type="nucleotide sequence ID" value="NZ_PZKC01000005.1"/>
</dbReference>